<comment type="caution">
    <text evidence="2">The sequence shown here is derived from an EMBL/GenBank/DDBJ whole genome shotgun (WGS) entry which is preliminary data.</text>
</comment>
<dbReference type="EMBL" id="PVNK01000290">
    <property type="protein sequence ID" value="PRP90237.1"/>
    <property type="molecule type" value="Genomic_DNA"/>
</dbReference>
<dbReference type="GO" id="GO:0005506">
    <property type="term" value="F:iron ion binding"/>
    <property type="evidence" value="ECO:0007669"/>
    <property type="project" value="InterPro"/>
</dbReference>
<dbReference type="OrthoDB" id="9804318at2"/>
<proteinExistence type="predicted"/>
<dbReference type="SUPFAM" id="SSF111148">
    <property type="entry name" value="YggX-like"/>
    <property type="match status" value="1"/>
</dbReference>
<dbReference type="PANTHER" id="PTHR36965">
    <property type="entry name" value="FE(2+)-TRAFFICKING PROTEIN-RELATED"/>
    <property type="match status" value="1"/>
</dbReference>
<accession>A0A2S9XBK4</accession>
<dbReference type="RefSeq" id="WP_106395795.1">
    <property type="nucleotide sequence ID" value="NZ_PVNK01000290.1"/>
</dbReference>
<dbReference type="GO" id="GO:0034599">
    <property type="term" value="P:cellular response to oxidative stress"/>
    <property type="evidence" value="ECO:0007669"/>
    <property type="project" value="TreeGrafter"/>
</dbReference>
<dbReference type="Pfam" id="PF04362">
    <property type="entry name" value="Iron_traffic"/>
    <property type="match status" value="1"/>
</dbReference>
<dbReference type="InterPro" id="IPR036766">
    <property type="entry name" value="Fe_traffick_prot_YggX_sf"/>
</dbReference>
<evidence type="ECO:0000313" key="3">
    <source>
        <dbReference type="Proteomes" id="UP000237968"/>
    </source>
</evidence>
<dbReference type="PANTHER" id="PTHR36965:SF1">
    <property type="entry name" value="FE(2+)-TRAFFICKING PROTEIN-RELATED"/>
    <property type="match status" value="1"/>
</dbReference>
<sequence length="93" mass="11005">MSTTPRMVHCKKLNAELPGIPFKPFPTEFGQLVYDNVSMQAWQMWLQESPRYINTYRLDLQTQEGREFLENQMKVFFGFEEGDLADTAWRPPE</sequence>
<protein>
    <submittedName>
        <fullName evidence="2">Putative Fe(2)-trafficking protein</fullName>
    </submittedName>
</protein>
<dbReference type="Proteomes" id="UP000237968">
    <property type="component" value="Unassembled WGS sequence"/>
</dbReference>
<dbReference type="GO" id="GO:0005829">
    <property type="term" value="C:cytosol"/>
    <property type="evidence" value="ECO:0007669"/>
    <property type="project" value="TreeGrafter"/>
</dbReference>
<keyword evidence="1" id="KW-0408">Iron</keyword>
<dbReference type="AlphaFoldDB" id="A0A2S9XBK4"/>
<name>A0A2S9XBK4_9BACT</name>
<dbReference type="Gene3D" id="1.10.3880.10">
    <property type="entry name" value="Fe(II) trafficking protein YggX"/>
    <property type="match status" value="1"/>
</dbReference>
<gene>
    <name evidence="2" type="ORF">ENSA5_66490</name>
</gene>
<dbReference type="InterPro" id="IPR007457">
    <property type="entry name" value="Fe_traffick_prot_YggX"/>
</dbReference>
<evidence type="ECO:0000256" key="1">
    <source>
        <dbReference type="ARBA" id="ARBA00023004"/>
    </source>
</evidence>
<keyword evidence="3" id="KW-1185">Reference proteome</keyword>
<organism evidence="2 3">
    <name type="scientific">Enhygromyxa salina</name>
    <dbReference type="NCBI Taxonomy" id="215803"/>
    <lineage>
        <taxon>Bacteria</taxon>
        <taxon>Pseudomonadati</taxon>
        <taxon>Myxococcota</taxon>
        <taxon>Polyangia</taxon>
        <taxon>Nannocystales</taxon>
        <taxon>Nannocystaceae</taxon>
        <taxon>Enhygromyxa</taxon>
    </lineage>
</organism>
<reference evidence="2 3" key="1">
    <citation type="submission" date="2018-03" db="EMBL/GenBank/DDBJ databases">
        <title>Draft Genome Sequences of the Obligatory Marine Myxobacteria Enhygromyxa salina SWB005.</title>
        <authorList>
            <person name="Poehlein A."/>
            <person name="Moghaddam J.A."/>
            <person name="Harms H."/>
            <person name="Alanjari M."/>
            <person name="Koenig G.M."/>
            <person name="Daniel R."/>
            <person name="Schaeberle T.F."/>
        </authorList>
    </citation>
    <scope>NUCLEOTIDE SEQUENCE [LARGE SCALE GENOMIC DNA]</scope>
    <source>
        <strain evidence="2 3">SWB005</strain>
    </source>
</reference>
<dbReference type="NCBIfam" id="NF003817">
    <property type="entry name" value="PRK05408.1"/>
    <property type="match status" value="1"/>
</dbReference>
<evidence type="ECO:0000313" key="2">
    <source>
        <dbReference type="EMBL" id="PRP90237.1"/>
    </source>
</evidence>